<evidence type="ECO:0000256" key="1">
    <source>
        <dbReference type="ARBA" id="ARBA00004115"/>
    </source>
</evidence>
<dbReference type="SUPFAM" id="SSF56112">
    <property type="entry name" value="Protein kinase-like (PK-like)"/>
    <property type="match status" value="1"/>
</dbReference>
<organism evidence="30">
    <name type="scientific">Araucaria cunninghamii</name>
    <name type="common">Hoop pine</name>
    <name type="synonym">Moreton Bay pine</name>
    <dbReference type="NCBI Taxonomy" id="56994"/>
    <lineage>
        <taxon>Eukaryota</taxon>
        <taxon>Viridiplantae</taxon>
        <taxon>Streptophyta</taxon>
        <taxon>Embryophyta</taxon>
        <taxon>Tracheophyta</taxon>
        <taxon>Spermatophyta</taxon>
        <taxon>Pinopsida</taxon>
        <taxon>Pinidae</taxon>
        <taxon>Conifers II</taxon>
        <taxon>Araucariales</taxon>
        <taxon>Araucariaceae</taxon>
        <taxon>Araucaria</taxon>
    </lineage>
</organism>
<keyword evidence="14" id="KW-0805">Transcription regulation</keyword>
<feature type="chain" id="PRO_5002311614" description="non-specific serine/threonine protein kinase" evidence="27">
    <location>
        <begin position="28"/>
        <end position="959"/>
    </location>
</feature>
<dbReference type="PROSITE" id="PS50011">
    <property type="entry name" value="PROTEIN_KINASE_DOM"/>
    <property type="match status" value="1"/>
</dbReference>
<evidence type="ECO:0000256" key="15">
    <source>
        <dbReference type="ARBA" id="ARBA00023136"/>
    </source>
</evidence>
<dbReference type="PANTHER" id="PTHR13954">
    <property type="entry name" value="IRE1-RELATED"/>
    <property type="match status" value="1"/>
</dbReference>
<keyword evidence="18" id="KW-0325">Glycoprotein</keyword>
<comment type="subcellular location">
    <subcellularLocation>
        <location evidence="1">Endoplasmic reticulum membrane</location>
        <topology evidence="1">Single-pass type I membrane protein</topology>
    </subcellularLocation>
</comment>
<accession>A0A0D6QX49</accession>
<feature type="region of interest" description="Disordered" evidence="25">
    <location>
        <begin position="462"/>
        <end position="482"/>
    </location>
</feature>
<evidence type="ECO:0000256" key="7">
    <source>
        <dbReference type="ARBA" id="ARBA00022729"/>
    </source>
</evidence>
<evidence type="ECO:0000256" key="21">
    <source>
        <dbReference type="ARBA" id="ARBA00023268"/>
    </source>
</evidence>
<dbReference type="GO" id="GO:0004521">
    <property type="term" value="F:RNA endonuclease activity"/>
    <property type="evidence" value="ECO:0007669"/>
    <property type="project" value="InterPro"/>
</dbReference>
<keyword evidence="15 26" id="KW-0472">Membrane</keyword>
<keyword evidence="11" id="KW-0256">Endoplasmic reticulum</keyword>
<dbReference type="Pfam" id="PF00069">
    <property type="entry name" value="Pkinase"/>
    <property type="match status" value="1"/>
</dbReference>
<keyword evidence="12" id="KW-0067">ATP-binding</keyword>
<keyword evidence="19" id="KW-0508">mRNA splicing</keyword>
<dbReference type="CDD" id="cd10422">
    <property type="entry name" value="RNase_Ire1"/>
    <property type="match status" value="1"/>
</dbReference>
<evidence type="ECO:0000256" key="12">
    <source>
        <dbReference type="ARBA" id="ARBA00022840"/>
    </source>
</evidence>
<dbReference type="FunFam" id="3.30.200.20:FF:000077">
    <property type="entry name" value="Putative Serine/threonine-protein kinase/endoribonuclease IRE1"/>
    <property type="match status" value="1"/>
</dbReference>
<keyword evidence="7 27" id="KW-0732">Signal</keyword>
<evidence type="ECO:0000256" key="19">
    <source>
        <dbReference type="ARBA" id="ARBA00023187"/>
    </source>
</evidence>
<evidence type="ECO:0000256" key="11">
    <source>
        <dbReference type="ARBA" id="ARBA00022824"/>
    </source>
</evidence>
<evidence type="ECO:0000313" key="30">
    <source>
        <dbReference type="EMBL" id="JAG94275.1"/>
    </source>
</evidence>
<evidence type="ECO:0000256" key="27">
    <source>
        <dbReference type="SAM" id="SignalP"/>
    </source>
</evidence>
<keyword evidence="21" id="KW-0511">Multifunctional enzyme</keyword>
<dbReference type="GO" id="GO:0004674">
    <property type="term" value="F:protein serine/threonine kinase activity"/>
    <property type="evidence" value="ECO:0007669"/>
    <property type="project" value="UniProtKB-KW"/>
</dbReference>
<evidence type="ECO:0000256" key="18">
    <source>
        <dbReference type="ARBA" id="ARBA00023180"/>
    </source>
</evidence>
<dbReference type="SMART" id="SM00580">
    <property type="entry name" value="PUG"/>
    <property type="match status" value="1"/>
</dbReference>
<dbReference type="Gene3D" id="1.20.1440.180">
    <property type="entry name" value="KEN domain"/>
    <property type="match status" value="1"/>
</dbReference>
<evidence type="ECO:0000256" key="4">
    <source>
        <dbReference type="ARBA" id="ARBA00022664"/>
    </source>
</evidence>
<feature type="compositionally biased region" description="Basic residues" evidence="25">
    <location>
        <begin position="466"/>
        <end position="475"/>
    </location>
</feature>
<dbReference type="EC" id="2.7.11.1" evidence="2"/>
<dbReference type="InterPro" id="IPR011009">
    <property type="entry name" value="Kinase-like_dom_sf"/>
</dbReference>
<dbReference type="Gene3D" id="2.130.10.10">
    <property type="entry name" value="YVTN repeat-like/Quinoprotein amine dehydrogenase"/>
    <property type="match status" value="1"/>
</dbReference>
<comment type="catalytic activity">
    <reaction evidence="23">
        <text>L-seryl-[protein] + ATP = O-phospho-L-seryl-[protein] + ADP + H(+)</text>
        <dbReference type="Rhea" id="RHEA:17989"/>
        <dbReference type="Rhea" id="RHEA-COMP:9863"/>
        <dbReference type="Rhea" id="RHEA-COMP:11604"/>
        <dbReference type="ChEBI" id="CHEBI:15378"/>
        <dbReference type="ChEBI" id="CHEBI:29999"/>
        <dbReference type="ChEBI" id="CHEBI:30616"/>
        <dbReference type="ChEBI" id="CHEBI:83421"/>
        <dbReference type="ChEBI" id="CHEBI:456216"/>
        <dbReference type="EC" id="2.7.11.1"/>
    </reaction>
</comment>
<keyword evidence="10" id="KW-0378">Hydrolase</keyword>
<dbReference type="SUPFAM" id="SSF50998">
    <property type="entry name" value="Quinoprotein alcohol dehydrogenase-like"/>
    <property type="match status" value="1"/>
</dbReference>
<evidence type="ECO:0000256" key="13">
    <source>
        <dbReference type="ARBA" id="ARBA00022989"/>
    </source>
</evidence>
<evidence type="ECO:0000256" key="6">
    <source>
        <dbReference type="ARBA" id="ARBA00022692"/>
    </source>
</evidence>
<dbReference type="GO" id="GO:0036498">
    <property type="term" value="P:IRE1-mediated unfolded protein response"/>
    <property type="evidence" value="ECO:0007669"/>
    <property type="project" value="TreeGrafter"/>
</dbReference>
<dbReference type="SMART" id="SM00564">
    <property type="entry name" value="PQQ"/>
    <property type="match status" value="3"/>
</dbReference>
<protein>
    <recommendedName>
        <fullName evidence="2">non-specific serine/threonine protein kinase</fullName>
        <ecNumber evidence="2">2.7.11.1</ecNumber>
    </recommendedName>
</protein>
<sequence>MVWNFSFLVCLSILIVIGISICARAGALKIEEAEDVKYIGGKDNNNEGMYGEPVKELATAADHGSGNGNAKGNELTRHGDLPAGAALLPAVKSFPGDHVLIASWDGTVYSMNIKSRNINWSFSSGSSLASHQTFSYAKNDNNDNVLVGGEAEMNYSDVKDDQFLFCGKDWNLNAYDKHFGTKMLPKTPAELVSSTPHISSDGSLILGSKTMTTFLVDAKTGKVIHRYDAGGPISMDDAKVFFHNKSVVSNENSSRIESGPVDLSDTEPLFITRTDYFLRSYTANTASIQWNVSIAEIDALEVTGSSLNSLKHKIKIKVYQPLPPLGSLHHPHELTFHQNHVLEIDHDKQSMLSLPPPENVHIELFGHESQNRFPLNQERSCEIENSCLAEFKIHVDQFVSGVIGVDPNTRRDAENAIFPPPIWHSLFYVIAVIMAILVLTPVSMAWKYYRNRKQLTKVNEKQVGSTKKRKGRKLNTNKNGINESGIVHHQHKMENEDLATNGLTHFQNSGSETLKILNHRKEDPRFPSGRLVGRMLVFDRAIDNGSNGTVILEGCFDGREVAVKRLVKAYHEAAWKEIQNLIASDQHPNIVRWYGIETDADFVYLALERCNCSLSDLVVILSKSVHNNMQAPSALETQKIKQISEMCAKMDIKLWTDDGYPSQQLLKLMSDVVSGLSHLHELGIIHRDLKPQNVLISSGNGLCAKLSDMGISKRLAADASSLGHHATGIGSSGWRAPEQLLNGRQTRAIDLFSLGCVLFFCITGGKHPFGAEYERDRNIVNNQFDLFPIEDMPEAVELVTCLLHSDADKRPRAAEVLRHPFFWSSEERLAFLREASDRVELEDREKQSDLLQALEIVAPQAIGGTWDGKLESHFLSNIGRYRRYKFDSVRDLLRVIRNKLNHYRELPNDILELLGTIPEGFDKYFRSRFPRLLLEVYKVFSQHCGEEEPFRKYFKSCTA</sequence>
<evidence type="ECO:0000256" key="26">
    <source>
        <dbReference type="SAM" id="Phobius"/>
    </source>
</evidence>
<name>A0A0D6QX49_ARACU</name>
<evidence type="ECO:0000256" key="20">
    <source>
        <dbReference type="ARBA" id="ARBA00023230"/>
    </source>
</evidence>
<evidence type="ECO:0000256" key="16">
    <source>
        <dbReference type="ARBA" id="ARBA00023157"/>
    </source>
</evidence>
<keyword evidence="16" id="KW-1015">Disulfide bond</keyword>
<dbReference type="InterPro" id="IPR015943">
    <property type="entry name" value="WD40/YVTN_repeat-like_dom_sf"/>
</dbReference>
<keyword evidence="13 26" id="KW-1133">Transmembrane helix</keyword>
<feature type="signal peptide" evidence="27">
    <location>
        <begin position="1"/>
        <end position="27"/>
    </location>
</feature>
<proteinExistence type="predicted"/>
<dbReference type="PROSITE" id="PS00108">
    <property type="entry name" value="PROTEIN_KINASE_ST"/>
    <property type="match status" value="1"/>
</dbReference>
<evidence type="ECO:0000259" key="28">
    <source>
        <dbReference type="PROSITE" id="PS50011"/>
    </source>
</evidence>
<keyword evidence="3" id="KW-0723">Serine/threonine-protein kinase</keyword>
<dbReference type="InterPro" id="IPR045133">
    <property type="entry name" value="IRE1/2-like"/>
</dbReference>
<evidence type="ECO:0000256" key="24">
    <source>
        <dbReference type="ARBA" id="ARBA00065357"/>
    </source>
</evidence>
<dbReference type="AlphaFoldDB" id="A0A0D6QX49"/>
<evidence type="ECO:0000256" key="22">
    <source>
        <dbReference type="ARBA" id="ARBA00047899"/>
    </source>
</evidence>
<evidence type="ECO:0000256" key="14">
    <source>
        <dbReference type="ARBA" id="ARBA00023015"/>
    </source>
</evidence>
<keyword evidence="9" id="KW-0418">Kinase</keyword>
<dbReference type="GO" id="GO:0051082">
    <property type="term" value="F:unfolded protein binding"/>
    <property type="evidence" value="ECO:0007669"/>
    <property type="project" value="TreeGrafter"/>
</dbReference>
<dbReference type="InterPro" id="IPR008271">
    <property type="entry name" value="Ser/Thr_kinase_AS"/>
</dbReference>
<evidence type="ECO:0000256" key="5">
    <source>
        <dbReference type="ARBA" id="ARBA00022679"/>
    </source>
</evidence>
<dbReference type="PROSITE" id="PS51392">
    <property type="entry name" value="KEN"/>
    <property type="match status" value="1"/>
</dbReference>
<dbReference type="GO" id="GO:1990604">
    <property type="term" value="C:IRE1-TRAF2-ASK1 complex"/>
    <property type="evidence" value="ECO:0007669"/>
    <property type="project" value="TreeGrafter"/>
</dbReference>
<keyword evidence="8" id="KW-0547">Nucleotide-binding</keyword>
<dbReference type="Pfam" id="PF06479">
    <property type="entry name" value="Ribonuc_2-5A"/>
    <property type="match status" value="1"/>
</dbReference>
<keyword evidence="5" id="KW-0808">Transferase</keyword>
<keyword evidence="4" id="KW-0507">mRNA processing</keyword>
<evidence type="ECO:0000256" key="23">
    <source>
        <dbReference type="ARBA" id="ARBA00048679"/>
    </source>
</evidence>
<dbReference type="InterPro" id="IPR010513">
    <property type="entry name" value="KEN_dom"/>
</dbReference>
<dbReference type="GO" id="GO:0006397">
    <property type="term" value="P:mRNA processing"/>
    <property type="evidence" value="ECO:0007669"/>
    <property type="project" value="UniProtKB-KW"/>
</dbReference>
<evidence type="ECO:0000256" key="2">
    <source>
        <dbReference type="ARBA" id="ARBA00012513"/>
    </source>
</evidence>
<dbReference type="InterPro" id="IPR011047">
    <property type="entry name" value="Quinoprotein_ADH-like_sf"/>
</dbReference>
<dbReference type="Gene3D" id="1.10.510.10">
    <property type="entry name" value="Transferase(Phosphotransferase) domain 1"/>
    <property type="match status" value="1"/>
</dbReference>
<evidence type="ECO:0000256" key="17">
    <source>
        <dbReference type="ARBA" id="ARBA00023163"/>
    </source>
</evidence>
<feature type="domain" description="KEN" evidence="29">
    <location>
        <begin position="825"/>
        <end position="956"/>
    </location>
</feature>
<keyword evidence="17" id="KW-0804">Transcription</keyword>
<dbReference type="EMBL" id="GCKF01044109">
    <property type="protein sequence ID" value="JAG94275.1"/>
    <property type="molecule type" value="Transcribed_RNA"/>
</dbReference>
<dbReference type="GO" id="GO:0008380">
    <property type="term" value="P:RNA splicing"/>
    <property type="evidence" value="ECO:0007669"/>
    <property type="project" value="UniProtKB-KW"/>
</dbReference>
<dbReference type="PANTHER" id="PTHR13954:SF6">
    <property type="entry name" value="NON-SPECIFIC SERINE_THREONINE PROTEIN KINASE"/>
    <property type="match status" value="1"/>
</dbReference>
<dbReference type="GO" id="GO:0005524">
    <property type="term" value="F:ATP binding"/>
    <property type="evidence" value="ECO:0007669"/>
    <property type="project" value="UniProtKB-KW"/>
</dbReference>
<dbReference type="FunFam" id="1.20.1440.180:FF:000002">
    <property type="entry name" value="Serine/threonine-protein kinase/endoribonuclease IRE1"/>
    <property type="match status" value="1"/>
</dbReference>
<evidence type="ECO:0000256" key="25">
    <source>
        <dbReference type="SAM" id="MobiDB-lite"/>
    </source>
</evidence>
<dbReference type="InterPro" id="IPR038357">
    <property type="entry name" value="KEN_sf"/>
</dbReference>
<dbReference type="Gene3D" id="3.30.200.20">
    <property type="entry name" value="Phosphorylase Kinase, domain 1"/>
    <property type="match status" value="1"/>
</dbReference>
<dbReference type="SMART" id="SM00220">
    <property type="entry name" value="S_TKc"/>
    <property type="match status" value="1"/>
</dbReference>
<evidence type="ECO:0000256" key="8">
    <source>
        <dbReference type="ARBA" id="ARBA00022741"/>
    </source>
</evidence>
<dbReference type="InterPro" id="IPR018391">
    <property type="entry name" value="PQQ_b-propeller_rpt"/>
</dbReference>
<keyword evidence="6 26" id="KW-0812">Transmembrane</keyword>
<evidence type="ECO:0000259" key="29">
    <source>
        <dbReference type="PROSITE" id="PS51392"/>
    </source>
</evidence>
<dbReference type="FunFam" id="1.10.510.10:FF:000463">
    <property type="entry name" value="Serine/threonine-protein kinase/endoribonuclease IRE1a"/>
    <property type="match status" value="1"/>
</dbReference>
<dbReference type="GO" id="GO:0016787">
    <property type="term" value="F:hydrolase activity"/>
    <property type="evidence" value="ECO:0007669"/>
    <property type="project" value="UniProtKB-KW"/>
</dbReference>
<dbReference type="InterPro" id="IPR000719">
    <property type="entry name" value="Prot_kinase_dom"/>
</dbReference>
<evidence type="ECO:0000256" key="9">
    <source>
        <dbReference type="ARBA" id="ARBA00022777"/>
    </source>
</evidence>
<evidence type="ECO:0000256" key="10">
    <source>
        <dbReference type="ARBA" id="ARBA00022801"/>
    </source>
</evidence>
<comment type="catalytic activity">
    <reaction evidence="22">
        <text>L-threonyl-[protein] + ATP = O-phospho-L-threonyl-[protein] + ADP + H(+)</text>
        <dbReference type="Rhea" id="RHEA:46608"/>
        <dbReference type="Rhea" id="RHEA-COMP:11060"/>
        <dbReference type="Rhea" id="RHEA-COMP:11605"/>
        <dbReference type="ChEBI" id="CHEBI:15378"/>
        <dbReference type="ChEBI" id="CHEBI:30013"/>
        <dbReference type="ChEBI" id="CHEBI:30616"/>
        <dbReference type="ChEBI" id="CHEBI:61977"/>
        <dbReference type="ChEBI" id="CHEBI:456216"/>
        <dbReference type="EC" id="2.7.11.1"/>
    </reaction>
</comment>
<keyword evidence="20" id="KW-0834">Unfolded protein response</keyword>
<evidence type="ECO:0000256" key="3">
    <source>
        <dbReference type="ARBA" id="ARBA00022527"/>
    </source>
</evidence>
<reference evidence="30" key="1">
    <citation type="submission" date="2015-03" db="EMBL/GenBank/DDBJ databases">
        <title>A transcriptome of Araucaria cunninghamii, an australian fine timber species.</title>
        <authorList>
            <person name="Jing Yi C.J.Y."/>
            <person name="Yin San L.Y.S."/>
            <person name="Abdul Karim S.S."/>
            <person name="Wan Azmi N.N."/>
            <person name="Hercus R.R."/>
            <person name="Croft L.L."/>
        </authorList>
    </citation>
    <scope>NUCLEOTIDE SEQUENCE</scope>
    <source>
        <strain evidence="30">MI0301</strain>
        <tissue evidence="30">Leaf</tissue>
    </source>
</reference>
<comment type="subunit">
    <text evidence="24">Homodimer; disulfide-linked. Dimer formation is driven by hydrophobic interactions within the N-terminal luminal domains and stabilized by disulfide bridges.</text>
</comment>
<feature type="domain" description="Protein kinase" evidence="28">
    <location>
        <begin position="536"/>
        <end position="822"/>
    </location>
</feature>
<feature type="transmembrane region" description="Helical" evidence="26">
    <location>
        <begin position="426"/>
        <end position="449"/>
    </location>
</feature>